<dbReference type="Pfam" id="PF02321">
    <property type="entry name" value="OEP"/>
    <property type="match status" value="2"/>
</dbReference>
<keyword evidence="5" id="KW-0732">Signal</keyword>
<evidence type="ECO:0000256" key="1">
    <source>
        <dbReference type="ARBA" id="ARBA00004370"/>
    </source>
</evidence>
<dbReference type="GO" id="GO:0009279">
    <property type="term" value="C:cell outer membrane"/>
    <property type="evidence" value="ECO:0007669"/>
    <property type="project" value="UniProtKB-SubCell"/>
</dbReference>
<proteinExistence type="inferred from homology"/>
<keyword evidence="4 10" id="KW-0812">Transmembrane</keyword>
<dbReference type="Proteomes" id="UP000541636">
    <property type="component" value="Unassembled WGS sequence"/>
</dbReference>
<keyword evidence="6 10" id="KW-0472">Membrane</keyword>
<dbReference type="InterPro" id="IPR003423">
    <property type="entry name" value="OMP_efflux"/>
</dbReference>
<comment type="similarity">
    <text evidence="2 10">Belongs to the outer membrane factor (OMF) (TC 1.B.17) family.</text>
</comment>
<reference evidence="13 14" key="1">
    <citation type="journal article" date="2017" name="Int. J. Syst. Evol. Microbiol.">
        <title>Oleiagrimonas citrea sp. nov., a marine bacterium isolated from tidal flat sediment and emended description of the genus Oleiagrimonas Fang et al. 2015 and Oleiagrimonas soli.</title>
        <authorList>
            <person name="Yang S.H."/>
            <person name="Seo H.S."/>
            <person name="Seong C.N."/>
            <person name="Kwon K.K."/>
        </authorList>
    </citation>
    <scope>NUCLEOTIDE SEQUENCE [LARGE SCALE GENOMIC DNA]</scope>
    <source>
        <strain evidence="13 14">MEBiC09124</strain>
    </source>
</reference>
<evidence type="ECO:0000256" key="8">
    <source>
        <dbReference type="ARBA" id="ARBA00023288"/>
    </source>
</evidence>
<keyword evidence="3 10" id="KW-1134">Transmembrane beta strand</keyword>
<evidence type="ECO:0000256" key="5">
    <source>
        <dbReference type="ARBA" id="ARBA00022729"/>
    </source>
</evidence>
<feature type="coiled-coil region" evidence="11">
    <location>
        <begin position="366"/>
        <end position="414"/>
    </location>
</feature>
<protein>
    <submittedName>
        <fullName evidence="13">Efflux transporter outer membrane subunit</fullName>
    </submittedName>
</protein>
<gene>
    <name evidence="13" type="ORF">HF690_01035</name>
</gene>
<evidence type="ECO:0000313" key="13">
    <source>
        <dbReference type="EMBL" id="NKZ37533.1"/>
    </source>
</evidence>
<feature type="region of interest" description="Disordered" evidence="12">
    <location>
        <begin position="473"/>
        <end position="495"/>
    </location>
</feature>
<evidence type="ECO:0000256" key="11">
    <source>
        <dbReference type="SAM" id="Coils"/>
    </source>
</evidence>
<feature type="compositionally biased region" description="Low complexity" evidence="12">
    <location>
        <begin position="476"/>
        <end position="495"/>
    </location>
</feature>
<dbReference type="Gene3D" id="2.20.200.10">
    <property type="entry name" value="Outer membrane efflux proteins (OEP)"/>
    <property type="match status" value="1"/>
</dbReference>
<comment type="function">
    <text evidence="9">Could be involved in resistance to puromycin, acriflavine and tetraphenylarsonium chloride.</text>
</comment>
<dbReference type="NCBIfam" id="TIGR01845">
    <property type="entry name" value="outer_NodT"/>
    <property type="match status" value="1"/>
</dbReference>
<accession>A0A846ZIW4</accession>
<dbReference type="GO" id="GO:0015562">
    <property type="term" value="F:efflux transmembrane transporter activity"/>
    <property type="evidence" value="ECO:0007669"/>
    <property type="project" value="InterPro"/>
</dbReference>
<dbReference type="EMBL" id="JAAZQD010000001">
    <property type="protein sequence ID" value="NKZ37533.1"/>
    <property type="molecule type" value="Genomic_DNA"/>
</dbReference>
<dbReference type="Gene3D" id="1.20.1600.10">
    <property type="entry name" value="Outer membrane efflux proteins (OEP)"/>
    <property type="match status" value="1"/>
</dbReference>
<dbReference type="PANTHER" id="PTHR30203:SF20">
    <property type="entry name" value="MULTIDRUG RESISTANCE OUTER MEMBRANE PROTEIN MDTP-RELATED"/>
    <property type="match status" value="1"/>
</dbReference>
<evidence type="ECO:0000256" key="2">
    <source>
        <dbReference type="ARBA" id="ARBA00007613"/>
    </source>
</evidence>
<evidence type="ECO:0000256" key="3">
    <source>
        <dbReference type="ARBA" id="ARBA00022452"/>
    </source>
</evidence>
<evidence type="ECO:0000256" key="6">
    <source>
        <dbReference type="ARBA" id="ARBA00023136"/>
    </source>
</evidence>
<keyword evidence="14" id="KW-1185">Reference proteome</keyword>
<evidence type="ECO:0000313" key="14">
    <source>
        <dbReference type="Proteomes" id="UP000541636"/>
    </source>
</evidence>
<keyword evidence="11" id="KW-0175">Coiled coil</keyword>
<dbReference type="SUPFAM" id="SSF56954">
    <property type="entry name" value="Outer membrane efflux proteins (OEP)"/>
    <property type="match status" value="1"/>
</dbReference>
<name>A0A846ZIW4_9GAMM</name>
<evidence type="ECO:0000256" key="4">
    <source>
        <dbReference type="ARBA" id="ARBA00022692"/>
    </source>
</evidence>
<evidence type="ECO:0000256" key="12">
    <source>
        <dbReference type="SAM" id="MobiDB-lite"/>
    </source>
</evidence>
<evidence type="ECO:0000256" key="7">
    <source>
        <dbReference type="ARBA" id="ARBA00023139"/>
    </source>
</evidence>
<organism evidence="13 14">
    <name type="scientific">Oleiagrimonas citrea</name>
    <dbReference type="NCBI Taxonomy" id="1665687"/>
    <lineage>
        <taxon>Bacteria</taxon>
        <taxon>Pseudomonadati</taxon>
        <taxon>Pseudomonadota</taxon>
        <taxon>Gammaproteobacteria</taxon>
        <taxon>Lysobacterales</taxon>
        <taxon>Rhodanobacteraceae</taxon>
        <taxon>Oleiagrimonas</taxon>
    </lineage>
</organism>
<sequence length="495" mass="53458">MNPMTPSRVFAVAVATLLLGACAGVPDKIRHVDLRSQAPLAGLPSSSQGSWPAAAWWKRYHDPQLDRLIDRALHDATSLAAARSRVNAARASAKLTASQVGLRINGNVQVARQRLSENGLIPSQFLGFTWYNQGDIGVQGSYDFDLWGGHRAEVEAAIGQVHAAAAERSAAALALQVGITRTYFGWQADRHRLQLAEQLVRDQERLVHVFDVRVNAGLEPNDRLQQARAGAAAARQQVAALRGSAKIRRAILAALIGIAPKDLPDLKMRPLPKANAALPANAGLDLIARRPDIAARRWQVESALRQTDAARAKFFPDFSLNAMAGFSSIDLGKLLHPESRVFALTPALHLPIFEGGLLRAGFGVSKAQLQSAVAQYNDAVVNAAREVSTQVLDLQRLRAQRHEQQAQLQAVSALQRNAEARQHQGLTDIQPVLQARTQVLQQRDAHLQLTAQILDADVGLIQALGGGYQLEHAPEATDNTATPAPATSSARKTTL</sequence>
<evidence type="ECO:0000256" key="9">
    <source>
        <dbReference type="ARBA" id="ARBA00037313"/>
    </source>
</evidence>
<dbReference type="AlphaFoldDB" id="A0A846ZIW4"/>
<keyword evidence="7 10" id="KW-0564">Palmitate</keyword>
<dbReference type="InterPro" id="IPR010131">
    <property type="entry name" value="MdtP/NodT-like"/>
</dbReference>
<evidence type="ECO:0000256" key="10">
    <source>
        <dbReference type="RuleBase" id="RU362097"/>
    </source>
</evidence>
<comment type="subcellular location">
    <subcellularLocation>
        <location evidence="10">Cell outer membrane</location>
        <topology evidence="10">Lipid-anchor</topology>
    </subcellularLocation>
    <subcellularLocation>
        <location evidence="1">Membrane</location>
    </subcellularLocation>
</comment>
<comment type="caution">
    <text evidence="13">The sequence shown here is derived from an EMBL/GenBank/DDBJ whole genome shotgun (WGS) entry which is preliminary data.</text>
</comment>
<keyword evidence="8 10" id="KW-0449">Lipoprotein</keyword>
<dbReference type="PANTHER" id="PTHR30203">
    <property type="entry name" value="OUTER MEMBRANE CATION EFFLUX PROTEIN"/>
    <property type="match status" value="1"/>
</dbReference>